<keyword evidence="3" id="KW-0238">DNA-binding</keyword>
<protein>
    <recommendedName>
        <fullName evidence="8">TF-B3 domain-containing protein</fullName>
    </recommendedName>
</protein>
<dbReference type="Proteomes" id="UP001174677">
    <property type="component" value="Chromosome 8"/>
</dbReference>
<evidence type="ECO:0000313" key="6">
    <source>
        <dbReference type="EMBL" id="KAJ9174694.1"/>
    </source>
</evidence>
<proteinExistence type="predicted"/>
<comment type="subcellular location">
    <subcellularLocation>
        <location evidence="1">Nucleus</location>
    </subcellularLocation>
</comment>
<dbReference type="Gene3D" id="2.40.330.10">
    <property type="entry name" value="DNA-binding pseudobarrel domain"/>
    <property type="match status" value="1"/>
</dbReference>
<accession>A0ABQ9M353</accession>
<organism evidence="6 7">
    <name type="scientific">Hevea brasiliensis</name>
    <name type="common">Para rubber tree</name>
    <name type="synonym">Siphonia brasiliensis</name>
    <dbReference type="NCBI Taxonomy" id="3981"/>
    <lineage>
        <taxon>Eukaryota</taxon>
        <taxon>Viridiplantae</taxon>
        <taxon>Streptophyta</taxon>
        <taxon>Embryophyta</taxon>
        <taxon>Tracheophyta</taxon>
        <taxon>Spermatophyta</taxon>
        <taxon>Magnoliopsida</taxon>
        <taxon>eudicotyledons</taxon>
        <taxon>Gunneridae</taxon>
        <taxon>Pentapetalae</taxon>
        <taxon>rosids</taxon>
        <taxon>fabids</taxon>
        <taxon>Malpighiales</taxon>
        <taxon>Euphorbiaceae</taxon>
        <taxon>Crotonoideae</taxon>
        <taxon>Micrandreae</taxon>
        <taxon>Hevea</taxon>
    </lineage>
</organism>
<evidence type="ECO:0000256" key="2">
    <source>
        <dbReference type="ARBA" id="ARBA00023015"/>
    </source>
</evidence>
<name>A0ABQ9M353_HEVBR</name>
<keyword evidence="5" id="KW-0539">Nucleus</keyword>
<reference evidence="6 7" key="1">
    <citation type="journal article" date="2023" name="Plant Biotechnol. J.">
        <title>Chromosome-level wild Hevea brasiliensis genome provides new tools for genomic-assisted breeding and valuable loci to elevate rubber yield.</title>
        <authorList>
            <person name="Cheng H."/>
            <person name="Song X."/>
            <person name="Hu Y."/>
            <person name="Wu T."/>
            <person name="Yang Q."/>
            <person name="An Z."/>
            <person name="Feng S."/>
            <person name="Deng Z."/>
            <person name="Wu W."/>
            <person name="Zeng X."/>
            <person name="Tu M."/>
            <person name="Wang X."/>
            <person name="Huang H."/>
        </authorList>
    </citation>
    <scope>NUCLEOTIDE SEQUENCE [LARGE SCALE GENOMIC DNA]</scope>
    <source>
        <strain evidence="6">MT/VB/25A 57/8</strain>
    </source>
</reference>
<keyword evidence="2" id="KW-0805">Transcription regulation</keyword>
<comment type="caution">
    <text evidence="6">The sequence shown here is derived from an EMBL/GenBank/DDBJ whole genome shotgun (WGS) entry which is preliminary data.</text>
</comment>
<evidence type="ECO:0000313" key="7">
    <source>
        <dbReference type="Proteomes" id="UP001174677"/>
    </source>
</evidence>
<dbReference type="SUPFAM" id="SSF101936">
    <property type="entry name" value="DNA-binding pseudobarrel domain"/>
    <property type="match status" value="1"/>
</dbReference>
<keyword evidence="4" id="KW-0804">Transcription</keyword>
<gene>
    <name evidence="6" type="ORF">P3X46_013310</name>
</gene>
<dbReference type="EMBL" id="JARPOI010000008">
    <property type="protein sequence ID" value="KAJ9174694.1"/>
    <property type="molecule type" value="Genomic_DNA"/>
</dbReference>
<evidence type="ECO:0000256" key="1">
    <source>
        <dbReference type="ARBA" id="ARBA00004123"/>
    </source>
</evidence>
<evidence type="ECO:0000256" key="5">
    <source>
        <dbReference type="ARBA" id="ARBA00023242"/>
    </source>
</evidence>
<evidence type="ECO:0000256" key="4">
    <source>
        <dbReference type="ARBA" id="ARBA00023163"/>
    </source>
</evidence>
<evidence type="ECO:0008006" key="8">
    <source>
        <dbReference type="Google" id="ProtNLM"/>
    </source>
</evidence>
<evidence type="ECO:0000256" key="3">
    <source>
        <dbReference type="ARBA" id="ARBA00023125"/>
    </source>
</evidence>
<dbReference type="InterPro" id="IPR015300">
    <property type="entry name" value="DNA-bd_pseudobarrel_sf"/>
</dbReference>
<sequence>MQIVLFSKLLTTTDLGKSLSIPTTSLGLLLLEEGHLEMNLNVHDDSGQEWIFPCSIQRNEDMEHVLSIGWLGFANHRDIRVGDKVSLLVETALKDQATAARIKIEVERKIRLFGKDIWAGVMYLLLE</sequence>
<keyword evidence="7" id="KW-1185">Reference proteome</keyword>